<dbReference type="Proteomes" id="UP000612055">
    <property type="component" value="Unassembled WGS sequence"/>
</dbReference>
<protein>
    <submittedName>
        <fullName evidence="2">Uncharacterized protein</fullName>
    </submittedName>
</protein>
<accession>A0A835Y925</accession>
<name>A0A835Y925_9CHLO</name>
<feature type="region of interest" description="Disordered" evidence="1">
    <location>
        <begin position="1458"/>
        <end position="1486"/>
    </location>
</feature>
<feature type="compositionally biased region" description="Low complexity" evidence="1">
    <location>
        <begin position="1424"/>
        <end position="1437"/>
    </location>
</feature>
<dbReference type="EMBL" id="JAEHOE010000009">
    <property type="protein sequence ID" value="KAG2498542.1"/>
    <property type="molecule type" value="Genomic_DNA"/>
</dbReference>
<proteinExistence type="predicted"/>
<dbReference type="OrthoDB" id="511390at2759"/>
<evidence type="ECO:0000256" key="1">
    <source>
        <dbReference type="SAM" id="MobiDB-lite"/>
    </source>
</evidence>
<feature type="region of interest" description="Disordered" evidence="1">
    <location>
        <begin position="1306"/>
        <end position="1327"/>
    </location>
</feature>
<feature type="compositionally biased region" description="Low complexity" evidence="1">
    <location>
        <begin position="597"/>
        <end position="619"/>
    </location>
</feature>
<organism evidence="2 3">
    <name type="scientific">Edaphochlamys debaryana</name>
    <dbReference type="NCBI Taxonomy" id="47281"/>
    <lineage>
        <taxon>Eukaryota</taxon>
        <taxon>Viridiplantae</taxon>
        <taxon>Chlorophyta</taxon>
        <taxon>core chlorophytes</taxon>
        <taxon>Chlorophyceae</taxon>
        <taxon>CS clade</taxon>
        <taxon>Chlamydomonadales</taxon>
        <taxon>Chlamydomonadales incertae sedis</taxon>
        <taxon>Edaphochlamys</taxon>
    </lineage>
</organism>
<reference evidence="2" key="1">
    <citation type="journal article" date="2020" name="bioRxiv">
        <title>Comparative genomics of Chlamydomonas.</title>
        <authorList>
            <person name="Craig R.J."/>
            <person name="Hasan A.R."/>
            <person name="Ness R.W."/>
            <person name="Keightley P.D."/>
        </authorList>
    </citation>
    <scope>NUCLEOTIDE SEQUENCE</scope>
    <source>
        <strain evidence="2">CCAP 11/70</strain>
    </source>
</reference>
<sequence length="1741" mass="172059">MANKGEQPPSSGGPSMMRFQLAQSLDVSSVVQAPASSLIRGLHPKCVCFHPTKPLLAVGVSGYVAVYDLQSGTRVGRVDLKSVPLELAFAPDGSVLIAVVQDWMIYSVSTASWKARLVVPRRAKMDKPLERVLLAVAPGSNPFIYFARYAKDTLRLALLPSRAGGVPAPEGGAGGGGKGANSWGTRVKLDAAKPILQLACHHVDAQLLALTADGLLRGYAIAGGGGDVLTPLYALLVQDPMDKLVPLPGVLVVVPHPALPTGALILQGSRMGTAVVLELPGRTTPSPVIRGRVPNWQATIGMGVDRATGMVMAFGLSEGGRLRCASWRLSYRAGSQGVALRPSRMEPQDLTGLVDATRKTRAALVTHMAAGAAAAAAAAGGPVPPNGGAGAMASMRSLTLGGGAAGAGGAGAGGGGGGAGGGGGGGGAGGGGGGAPPAAPTWHGLWSLSPAWATDMSSSCLLEAQLAPSVGRVVVHPALGCVAVAPEPPAAAAASRELLFGGRGGLSPEEMALARRTSTVSLLLVHNAEAHAGGWRGARASPQHTALAAWLPPGARLPALGPPGPAAGPAAGPARPKPRAARPAGDSSTDEDEPEQEPVAAAEVAAPAADAEAAAPPADSNALQLPPHVYYVAGGRLMKYGLVTRSASPLAQLPTEAPDGDTRLPRMLVHSARRGAWLVFFEAAVAGASGNNGNYPNGNGTAGGAANGQPAAGAERFTWTLVNAAALSGEGGAGFVSWVRTGKYGTFLGPDDSHFAVLSSNGRLLEVYNTAPPGGGGPGVSIPMPLLSCSLDGAVLGAAGVAAPLFPGPPMWNAPVPDARAPPDAGPHDARRFRGLGCLLWQGADSTLRMATLPALTRVPLDAPPPGTKTDGAGSDSDDDAGGAVRGADGSVYYPSLPQGHHFGPIARQAAFPLLPHETVLHVAWQSLSLAAEPAAGSKAAEAAAAAAPSGPADAVAAVLTSQRLLLLTAGLRQVASVSLSGVGSAALGESLTSVLWAGPMLLACSAAGQVLQLTWTGQLLPVATLSPGGHVSLLGVTADSLIVLRSPLGPLPPAAAAAASATGANVAAAAAALAEAVSRPAALLQPLLIGWSSLAATGLLSYGSYGAAAASVVRPALRHALASYDPQSATPRGVWALISAGAWDVAAAVAGHMPPMGDGGGAVKLAAAAAAGSWAAVAATLQGEASRALHAPAPPPRGSELHAKLVAAAAGALFHGQVTVASDLFLAAGEWPSAMVLAVCSGNVSGVYGISQKLASSSGPPGVEGPAAAGSSEVAAAGQLATALRSLYGGVGSGALADATLALQQPQQPPAPGVGVGPPQQPEPLERADRWPLASPLASAAAVTVPGALPRVAYTDAEIGPVPPAGPPSAVAFYALTSTAAASVAAAAAGGSAGAGGSSRVAAGLVPGDASAGGGGRGGSTVTGGDLETTSVASSDAAQAAARAEFMGHAGLGLGGPTIDFSSDDDSSISEATGSAAGGAGGGARRQIKIQIRDKPAGSAAPDASLREAAKALRLGPGAPPLPGAASVGGSSIASAASVPAPPPPPPAVQFPPGMTSAQLFGGGMSLMETGDWRNAAAHFARAMSVLRHEEAGAMDAAARAARQGMCASYYAAVRLLEAVGTGSGPREARLYRYLAGLRLTPQHGTALLREAITRNRLARNYRYAGDQLTSLIGAVADSAPADYLAQLQADIEECDRAGGRDASVPADEQVADWAALVAAAGETGGGKEDVDALVTPLLA</sequence>
<feature type="region of interest" description="Disordered" evidence="1">
    <location>
        <begin position="1410"/>
        <end position="1437"/>
    </location>
</feature>
<dbReference type="InterPro" id="IPR011044">
    <property type="entry name" value="Quino_amine_DH_bsu"/>
</dbReference>
<feature type="compositionally biased region" description="Gly residues" evidence="1">
    <location>
        <begin position="1412"/>
        <end position="1423"/>
    </location>
</feature>
<comment type="caution">
    <text evidence="2">The sequence shown here is derived from an EMBL/GenBank/DDBJ whole genome shotgun (WGS) entry which is preliminary data.</text>
</comment>
<dbReference type="InterPro" id="IPR015943">
    <property type="entry name" value="WD40/YVTN_repeat-like_dom_sf"/>
</dbReference>
<dbReference type="Gene3D" id="2.130.10.10">
    <property type="entry name" value="YVTN repeat-like/Quinoprotein amine dehydrogenase"/>
    <property type="match status" value="1"/>
</dbReference>
<dbReference type="GO" id="GO:0000045">
    <property type="term" value="P:autophagosome assembly"/>
    <property type="evidence" value="ECO:0007669"/>
    <property type="project" value="InterPro"/>
</dbReference>
<evidence type="ECO:0000313" key="2">
    <source>
        <dbReference type="EMBL" id="KAG2498542.1"/>
    </source>
</evidence>
<dbReference type="PANTHER" id="PTHR19878">
    <property type="entry name" value="AUTOPHAGY PROTEIN 16-LIKE"/>
    <property type="match status" value="1"/>
</dbReference>
<dbReference type="InterPro" id="IPR045160">
    <property type="entry name" value="ATG16"/>
</dbReference>
<dbReference type="SUPFAM" id="SSF50969">
    <property type="entry name" value="YVTN repeat-like/Quinoprotein amine dehydrogenase"/>
    <property type="match status" value="1"/>
</dbReference>
<evidence type="ECO:0000313" key="3">
    <source>
        <dbReference type="Proteomes" id="UP000612055"/>
    </source>
</evidence>
<feature type="region of interest" description="Disordered" evidence="1">
    <location>
        <begin position="557"/>
        <end position="620"/>
    </location>
</feature>
<keyword evidence="3" id="KW-1185">Reference proteome</keyword>
<gene>
    <name evidence="2" type="ORF">HYH03_003293</name>
</gene>
<feature type="region of interest" description="Disordered" evidence="1">
    <location>
        <begin position="857"/>
        <end position="885"/>
    </location>
</feature>
<dbReference type="PANTHER" id="PTHR19878:SF17">
    <property type="entry name" value="TRANSDUCIN_WD40 REPEAT-LIKE SUPERFAMILY PROTEIN"/>
    <property type="match status" value="1"/>
</dbReference>